<evidence type="ECO:0000313" key="3">
    <source>
        <dbReference type="Proteomes" id="UP001162972"/>
    </source>
</evidence>
<comment type="caution">
    <text evidence="2">The sequence shown here is derived from an EMBL/GenBank/DDBJ whole genome shotgun (WGS) entry which is preliminary data.</text>
</comment>
<keyword evidence="1" id="KW-0175">Coiled coil</keyword>
<dbReference type="EMBL" id="JAPFFJ010000003">
    <property type="protein sequence ID" value="KAJ6431092.1"/>
    <property type="molecule type" value="Genomic_DNA"/>
</dbReference>
<reference evidence="2 3" key="1">
    <citation type="journal article" date="2023" name="Int. J. Mol. Sci.">
        <title>De Novo Assembly and Annotation of 11 Diverse Shrub Willow (Salix) Genomes Reveals Novel Gene Organization in Sex-Linked Regions.</title>
        <authorList>
            <person name="Hyden B."/>
            <person name="Feng K."/>
            <person name="Yates T.B."/>
            <person name="Jawdy S."/>
            <person name="Cereghino C."/>
            <person name="Smart L.B."/>
            <person name="Muchero W."/>
        </authorList>
    </citation>
    <scope>NUCLEOTIDE SEQUENCE [LARGE SCALE GENOMIC DNA]</scope>
    <source>
        <tissue evidence="2">Shoot tip</tissue>
    </source>
</reference>
<evidence type="ECO:0000313" key="2">
    <source>
        <dbReference type="EMBL" id="KAJ6431092.1"/>
    </source>
</evidence>
<name>A0AAD6KZ72_9ROSI</name>
<protein>
    <submittedName>
        <fullName evidence="2">Uncharacterized protein</fullName>
    </submittedName>
</protein>
<feature type="coiled-coil region" evidence="1">
    <location>
        <begin position="36"/>
        <end position="63"/>
    </location>
</feature>
<dbReference type="Proteomes" id="UP001162972">
    <property type="component" value="Chromosome 10"/>
</dbReference>
<keyword evidence="3" id="KW-1185">Reference proteome</keyword>
<dbReference type="AlphaFoldDB" id="A0AAD6KZ72"/>
<gene>
    <name evidence="2" type="ORF">OIU84_018565</name>
</gene>
<accession>A0AAD6KZ72</accession>
<evidence type="ECO:0000256" key="1">
    <source>
        <dbReference type="SAM" id="Coils"/>
    </source>
</evidence>
<organism evidence="2 3">
    <name type="scientific">Salix udensis</name>
    <dbReference type="NCBI Taxonomy" id="889485"/>
    <lineage>
        <taxon>Eukaryota</taxon>
        <taxon>Viridiplantae</taxon>
        <taxon>Streptophyta</taxon>
        <taxon>Embryophyta</taxon>
        <taxon>Tracheophyta</taxon>
        <taxon>Spermatophyta</taxon>
        <taxon>Magnoliopsida</taxon>
        <taxon>eudicotyledons</taxon>
        <taxon>Gunneridae</taxon>
        <taxon>Pentapetalae</taxon>
        <taxon>rosids</taxon>
        <taxon>fabids</taxon>
        <taxon>Malpighiales</taxon>
        <taxon>Salicaceae</taxon>
        <taxon>Saliceae</taxon>
        <taxon>Salix</taxon>
    </lineage>
</organism>
<sequence>MFLSGATDKTVFITSTGSTPSAALGKLESPISTRAREILALDFARLKEEEEEEEERKESLLEAIHLHIPELEQTQSSFEINTKAHPKPPVCKPRFIGLTPTRVDTCSASLS</sequence>
<proteinExistence type="predicted"/>